<sequence length="507" mass="54339">MRTVLLASILHEANSFARRAAPLAHYERQGIFRGAEVSERFRETHTEMGGFLEAADREGWQVVTPIAVPCAPAGPMGAEAFAVFRDTLLQGLREAGQVDGVLLALHGANVAEGEDDPDGAIAQAVRETVGPDVPIMLTLDPHANVSERLAMAVNGLTAYRTHPHTDHKETGLRAAAMLTRVMERGILPSVHLARGYQMRGFDSCRTAPPDGPMQRALTLARGLEGQEPGILEVSIQSGFVLADVWHVGPSVAVTAEGTDPRFRQMAEGLLRFAWDERRNDTVPMISVGEALAQARAVPPGTGPIVIADFGDAPGGGGYGDATALLRGLLDAPFEKDIVFLPLLDPEAVRAARMAGPGARLRLALGGHTAPQHGGGPIEEEYEVLRFSDGRFVHEGPYTAGMIGNFGDSVLLSCRGVRIVVTTFQRNIVDLSQLRIFGIVPEQCGLIALKCMDAFRAAFAPIARSMIACESGGVSSRVQTTLTWEKVRRPIWPLDPEEVVAQAAGYTT</sequence>
<evidence type="ECO:0000259" key="2">
    <source>
        <dbReference type="Pfam" id="PF07171"/>
    </source>
</evidence>
<feature type="domain" description="Microcystin LR degradation protein MlrC C-terminal" evidence="2">
    <location>
        <begin position="306"/>
        <end position="484"/>
    </location>
</feature>
<dbReference type="InterPro" id="IPR010799">
    <property type="entry name" value="MlrC_C"/>
</dbReference>
<keyword evidence="1" id="KW-0482">Metalloprotease</keyword>
<comment type="caution">
    <text evidence="4">The sequence shown here is derived from an EMBL/GenBank/DDBJ whole genome shotgun (WGS) entry which is preliminary data.</text>
</comment>
<evidence type="ECO:0000259" key="3">
    <source>
        <dbReference type="Pfam" id="PF07364"/>
    </source>
</evidence>
<dbReference type="EMBL" id="JBHRTN010000009">
    <property type="protein sequence ID" value="MFC3125441.1"/>
    <property type="molecule type" value="Genomic_DNA"/>
</dbReference>
<evidence type="ECO:0000313" key="4">
    <source>
        <dbReference type="EMBL" id="MFC3125441.1"/>
    </source>
</evidence>
<keyword evidence="5" id="KW-1185">Reference proteome</keyword>
<accession>A0ABV7G417</accession>
<proteinExistence type="inferred from homology"/>
<dbReference type="RefSeq" id="WP_379596142.1">
    <property type="nucleotide sequence ID" value="NZ_JBHRTN010000009.1"/>
</dbReference>
<reference evidence="5" key="1">
    <citation type="journal article" date="2019" name="Int. J. Syst. Evol. Microbiol.">
        <title>The Global Catalogue of Microorganisms (GCM) 10K type strain sequencing project: providing services to taxonomists for standard genome sequencing and annotation.</title>
        <authorList>
            <consortium name="The Broad Institute Genomics Platform"/>
            <consortium name="The Broad Institute Genome Sequencing Center for Infectious Disease"/>
            <person name="Wu L."/>
            <person name="Ma J."/>
        </authorList>
    </citation>
    <scope>NUCLEOTIDE SEQUENCE [LARGE SCALE GENOMIC DNA]</scope>
    <source>
        <strain evidence="5">KCTC 52094</strain>
    </source>
</reference>
<comment type="function">
    <text evidence="1">Involved in peptidolytic degradation of cyclic heptapeptide hepatotoxin microcystin (MC).</text>
</comment>
<keyword evidence="1" id="KW-0378">Hydrolase</keyword>
<dbReference type="InterPro" id="IPR015995">
    <property type="entry name" value="MlrC_N"/>
</dbReference>
<feature type="domain" description="Microcystin LR degradation protein MlrC N-terminal" evidence="3">
    <location>
        <begin position="4"/>
        <end position="294"/>
    </location>
</feature>
<evidence type="ECO:0000313" key="5">
    <source>
        <dbReference type="Proteomes" id="UP001595593"/>
    </source>
</evidence>
<dbReference type="InterPro" id="IPR009197">
    <property type="entry name" value="MlrC"/>
</dbReference>
<comment type="cofactor">
    <cofactor evidence="1">
        <name>Zn(2+)</name>
        <dbReference type="ChEBI" id="CHEBI:29105"/>
    </cofactor>
    <text evidence="1">Binds 1 zinc ion per subunit.</text>
</comment>
<gene>
    <name evidence="4" type="ORF">ACFOD4_10245</name>
</gene>
<dbReference type="PIRSF" id="PIRSF012702">
    <property type="entry name" value="UCP012702"/>
    <property type="match status" value="1"/>
</dbReference>
<keyword evidence="1" id="KW-0645">Protease</keyword>
<dbReference type="Pfam" id="PF07171">
    <property type="entry name" value="MlrC_C"/>
    <property type="match status" value="1"/>
</dbReference>
<keyword evidence="1" id="KW-0479">Metal-binding</keyword>
<name>A0ABV7G417_9PROT</name>
<comment type="similarity">
    <text evidence="1">Belongs to the peptidase M81 family.</text>
</comment>
<organism evidence="4 5">
    <name type="scientific">Teichococcus globiformis</name>
    <dbReference type="NCBI Taxonomy" id="2307229"/>
    <lineage>
        <taxon>Bacteria</taxon>
        <taxon>Pseudomonadati</taxon>
        <taxon>Pseudomonadota</taxon>
        <taxon>Alphaproteobacteria</taxon>
        <taxon>Acetobacterales</taxon>
        <taxon>Roseomonadaceae</taxon>
        <taxon>Roseomonas</taxon>
    </lineage>
</organism>
<dbReference type="Proteomes" id="UP001595593">
    <property type="component" value="Unassembled WGS sequence"/>
</dbReference>
<evidence type="ECO:0000256" key="1">
    <source>
        <dbReference type="PIRNR" id="PIRNR012702"/>
    </source>
</evidence>
<dbReference type="Pfam" id="PF07364">
    <property type="entry name" value="DUF1485"/>
    <property type="match status" value="1"/>
</dbReference>
<protein>
    <recommendedName>
        <fullName evidence="1">Microcystinase C</fullName>
        <shortName evidence="1">MlrC</shortName>
    </recommendedName>
</protein>